<feature type="domain" description="Methyltransferase" evidence="6">
    <location>
        <begin position="54"/>
        <end position="155"/>
    </location>
</feature>
<dbReference type="NCBIfam" id="TIGR01983">
    <property type="entry name" value="UbiG"/>
    <property type="match status" value="1"/>
</dbReference>
<dbReference type="PANTHER" id="PTHR43464:SF19">
    <property type="entry name" value="UBIQUINONE BIOSYNTHESIS O-METHYLTRANSFERASE, MITOCHONDRIAL"/>
    <property type="match status" value="1"/>
</dbReference>
<evidence type="ECO:0000256" key="5">
    <source>
        <dbReference type="HAMAP-Rule" id="MF_00472"/>
    </source>
</evidence>
<dbReference type="InterPro" id="IPR025714">
    <property type="entry name" value="Methyltranfer_dom"/>
</dbReference>
<proteinExistence type="inferred from homology"/>
<protein>
    <recommendedName>
        <fullName evidence="5">Ubiquinone biosynthesis O-methyltransferase</fullName>
    </recommendedName>
    <alternativeName>
        <fullName evidence="5">2-polyprenyl-6-hydroxyphenol methylase</fullName>
        <ecNumber evidence="5">2.1.1.222</ecNumber>
    </alternativeName>
    <alternativeName>
        <fullName evidence="5">3-demethylubiquinone 3-O-methyltransferase</fullName>
        <ecNumber evidence="5">2.1.1.64</ecNumber>
    </alternativeName>
</protein>
<dbReference type="Proteomes" id="UP001293791">
    <property type="component" value="Unassembled WGS sequence"/>
</dbReference>
<evidence type="ECO:0000256" key="3">
    <source>
        <dbReference type="ARBA" id="ARBA00022688"/>
    </source>
</evidence>
<feature type="binding site" evidence="5">
    <location>
        <position position="123"/>
    </location>
    <ligand>
        <name>S-adenosyl-L-methionine</name>
        <dbReference type="ChEBI" id="CHEBI:59789"/>
    </ligand>
</feature>
<organism evidence="7 8">
    <name type="scientific">Candidatus Cyrtobacter comes</name>
    <dbReference type="NCBI Taxonomy" id="675776"/>
    <lineage>
        <taxon>Bacteria</taxon>
        <taxon>Pseudomonadati</taxon>
        <taxon>Pseudomonadota</taxon>
        <taxon>Alphaproteobacteria</taxon>
        <taxon>Rickettsiales</taxon>
        <taxon>Candidatus Midichloriaceae</taxon>
        <taxon>Candidatus Cyrtobacter</taxon>
    </lineage>
</organism>
<comment type="function">
    <text evidence="5">O-methyltransferase that catalyzes the 2 O-methylation steps in the ubiquinone biosynthetic pathway.</text>
</comment>
<evidence type="ECO:0000256" key="1">
    <source>
        <dbReference type="ARBA" id="ARBA00022603"/>
    </source>
</evidence>
<keyword evidence="4 5" id="KW-0949">S-adenosyl-L-methionine</keyword>
<evidence type="ECO:0000256" key="2">
    <source>
        <dbReference type="ARBA" id="ARBA00022679"/>
    </source>
</evidence>
<keyword evidence="8" id="KW-1185">Reference proteome</keyword>
<evidence type="ECO:0000259" key="6">
    <source>
        <dbReference type="Pfam" id="PF13847"/>
    </source>
</evidence>
<dbReference type="InterPro" id="IPR010233">
    <property type="entry name" value="UbiG_MeTrfase"/>
</dbReference>
<gene>
    <name evidence="5" type="primary">ubiG</name>
    <name evidence="7" type="ORF">Cyrtocomes_00111</name>
</gene>
<dbReference type="GO" id="GO:0008168">
    <property type="term" value="F:methyltransferase activity"/>
    <property type="evidence" value="ECO:0007669"/>
    <property type="project" value="UniProtKB-KW"/>
</dbReference>
<comment type="pathway">
    <text evidence="5">Cofactor biosynthesis; ubiquinone biosynthesis.</text>
</comment>
<comment type="similarity">
    <text evidence="5">Belongs to the methyltransferase superfamily. UbiG/COQ3 family.</text>
</comment>
<keyword evidence="1 5" id="KW-0489">Methyltransferase</keyword>
<dbReference type="EC" id="2.1.1.222" evidence="5"/>
<dbReference type="PANTHER" id="PTHR43464">
    <property type="entry name" value="METHYLTRANSFERASE"/>
    <property type="match status" value="1"/>
</dbReference>
<evidence type="ECO:0000256" key="4">
    <source>
        <dbReference type="ARBA" id="ARBA00022691"/>
    </source>
</evidence>
<sequence length="237" mass="26950">MFSSLNSKEREKFDDLSEKWWDEDGPFKHLHIMNQLRVSYIKNILFNNNKTLQNSRCLDVGCGGGILSFSLEKLGANVTAIDASSPTIKKASSINELKGSNVLFKVSTIEELVEEQFDIVCCMEVIEHIDNVYCFLHELEKNTKTDGFIFISTINRNVISYLKAIVVAEYMLRFVPIGTHSWKKFIKPSEIVDGLNSCKPIDITGMKFSPISKNWEFSSDISTNYIAAFKKNNLLNL</sequence>
<feature type="binding site" evidence="5">
    <location>
        <position position="61"/>
    </location>
    <ligand>
        <name>S-adenosyl-L-methionine</name>
        <dbReference type="ChEBI" id="CHEBI:59789"/>
    </ligand>
</feature>
<dbReference type="HAMAP" id="MF_00472">
    <property type="entry name" value="UbiG"/>
    <property type="match status" value="1"/>
</dbReference>
<comment type="caution">
    <text evidence="7">The sequence shown here is derived from an EMBL/GenBank/DDBJ whole genome shotgun (WGS) entry which is preliminary data.</text>
</comment>
<evidence type="ECO:0000313" key="8">
    <source>
        <dbReference type="Proteomes" id="UP001293791"/>
    </source>
</evidence>
<dbReference type="EC" id="2.1.1.64" evidence="5"/>
<feature type="binding site" evidence="5">
    <location>
        <position position="82"/>
    </location>
    <ligand>
        <name>S-adenosyl-L-methionine</name>
        <dbReference type="ChEBI" id="CHEBI:59789"/>
    </ligand>
</feature>
<comment type="catalytic activity">
    <reaction evidence="5">
        <text>a 3-demethylubiquinol + S-adenosyl-L-methionine = a ubiquinol + S-adenosyl-L-homocysteine + H(+)</text>
        <dbReference type="Rhea" id="RHEA:44380"/>
        <dbReference type="Rhea" id="RHEA-COMP:9566"/>
        <dbReference type="Rhea" id="RHEA-COMP:10914"/>
        <dbReference type="ChEBI" id="CHEBI:15378"/>
        <dbReference type="ChEBI" id="CHEBI:17976"/>
        <dbReference type="ChEBI" id="CHEBI:57856"/>
        <dbReference type="ChEBI" id="CHEBI:59789"/>
        <dbReference type="ChEBI" id="CHEBI:84422"/>
        <dbReference type="EC" id="2.1.1.64"/>
    </reaction>
</comment>
<keyword evidence="3 5" id="KW-0831">Ubiquinone biosynthesis</keyword>
<keyword evidence="2 5" id="KW-0808">Transferase</keyword>
<dbReference type="EMBL" id="JARGYT010000003">
    <property type="protein sequence ID" value="MDZ5761753.1"/>
    <property type="molecule type" value="Genomic_DNA"/>
</dbReference>
<evidence type="ECO:0000313" key="7">
    <source>
        <dbReference type="EMBL" id="MDZ5761753.1"/>
    </source>
</evidence>
<feature type="binding site" evidence="5">
    <location>
        <position position="37"/>
    </location>
    <ligand>
        <name>S-adenosyl-L-methionine</name>
        <dbReference type="ChEBI" id="CHEBI:59789"/>
    </ligand>
</feature>
<reference evidence="7 8" key="1">
    <citation type="submission" date="2023-02" db="EMBL/GenBank/DDBJ databases">
        <title>Host association and intracellularity evolved multiple times independently in the Rickettsiales.</title>
        <authorList>
            <person name="Castelli M."/>
            <person name="Nardi T."/>
            <person name="Gammuto L."/>
            <person name="Bellinzona G."/>
            <person name="Sabaneyeva E."/>
            <person name="Potekhin A."/>
            <person name="Serra V."/>
            <person name="Petroni G."/>
            <person name="Sassera D."/>
        </authorList>
    </citation>
    <scope>NUCLEOTIDE SEQUENCE [LARGE SCALE GENOMIC DNA]</scope>
    <source>
        <strain evidence="7 8">BOD18</strain>
    </source>
</reference>
<dbReference type="Pfam" id="PF13847">
    <property type="entry name" value="Methyltransf_31"/>
    <property type="match status" value="1"/>
</dbReference>
<dbReference type="GO" id="GO:0032259">
    <property type="term" value="P:methylation"/>
    <property type="evidence" value="ECO:0007669"/>
    <property type="project" value="UniProtKB-KW"/>
</dbReference>
<dbReference type="Gene3D" id="3.40.50.150">
    <property type="entry name" value="Vaccinia Virus protein VP39"/>
    <property type="match status" value="1"/>
</dbReference>
<dbReference type="CDD" id="cd02440">
    <property type="entry name" value="AdoMet_MTases"/>
    <property type="match status" value="1"/>
</dbReference>
<name>A0ABU5L6K8_9RICK</name>
<comment type="catalytic activity">
    <reaction evidence="5">
        <text>a 3-(all-trans-polyprenyl)benzene-1,2-diol + S-adenosyl-L-methionine = a 2-methoxy-6-(all-trans-polyprenyl)phenol + S-adenosyl-L-homocysteine + H(+)</text>
        <dbReference type="Rhea" id="RHEA:31411"/>
        <dbReference type="Rhea" id="RHEA-COMP:9550"/>
        <dbReference type="Rhea" id="RHEA-COMP:9551"/>
        <dbReference type="ChEBI" id="CHEBI:15378"/>
        <dbReference type="ChEBI" id="CHEBI:57856"/>
        <dbReference type="ChEBI" id="CHEBI:59789"/>
        <dbReference type="ChEBI" id="CHEBI:62729"/>
        <dbReference type="ChEBI" id="CHEBI:62731"/>
        <dbReference type="EC" id="2.1.1.222"/>
    </reaction>
</comment>
<dbReference type="InterPro" id="IPR029063">
    <property type="entry name" value="SAM-dependent_MTases_sf"/>
</dbReference>
<dbReference type="RefSeq" id="WP_322497263.1">
    <property type="nucleotide sequence ID" value="NZ_JARGYT010000003.1"/>
</dbReference>
<dbReference type="SUPFAM" id="SSF53335">
    <property type="entry name" value="S-adenosyl-L-methionine-dependent methyltransferases"/>
    <property type="match status" value="1"/>
</dbReference>
<accession>A0ABU5L6K8</accession>